<proteinExistence type="predicted"/>
<keyword evidence="1" id="KW-1133">Transmembrane helix</keyword>
<feature type="transmembrane region" description="Helical" evidence="1">
    <location>
        <begin position="78"/>
        <end position="101"/>
    </location>
</feature>
<evidence type="ECO:0000256" key="1">
    <source>
        <dbReference type="SAM" id="Phobius"/>
    </source>
</evidence>
<dbReference type="RefSeq" id="WP_011337359.1">
    <property type="nucleotide sequence ID" value="NZ_BJXO01000028.1"/>
</dbReference>
<comment type="caution">
    <text evidence="2">The sequence shown here is derived from an EMBL/GenBank/DDBJ whole genome shotgun (WGS) entry which is preliminary data.</text>
</comment>
<gene>
    <name evidence="2" type="ORF">D1114_08325</name>
</gene>
<feature type="transmembrane region" description="Helical" evidence="1">
    <location>
        <begin position="12"/>
        <end position="30"/>
    </location>
</feature>
<dbReference type="Pfam" id="PF19865">
    <property type="entry name" value="DUF6338"/>
    <property type="match status" value="1"/>
</dbReference>
<reference evidence="2 3" key="1">
    <citation type="submission" date="2018-08" db="EMBL/GenBank/DDBJ databases">
        <title>Draft genome sequence of Rhodobacter sphaeroides FY.</title>
        <authorList>
            <person name="Rayyan A."/>
            <person name="Meyer T.E."/>
            <person name="Kyndt J.A."/>
        </authorList>
    </citation>
    <scope>NUCLEOTIDE SEQUENCE [LARGE SCALE GENOMIC DNA]</scope>
    <source>
        <strain evidence="2 3">FY</strain>
    </source>
</reference>
<organism evidence="2 3">
    <name type="scientific">Cereibacter sphaeroides</name>
    <name type="common">Rhodobacter sphaeroides</name>
    <dbReference type="NCBI Taxonomy" id="1063"/>
    <lineage>
        <taxon>Bacteria</taxon>
        <taxon>Pseudomonadati</taxon>
        <taxon>Pseudomonadota</taxon>
        <taxon>Alphaproteobacteria</taxon>
        <taxon>Rhodobacterales</taxon>
        <taxon>Paracoccaceae</taxon>
        <taxon>Cereibacter</taxon>
    </lineage>
</organism>
<dbReference type="InterPro" id="IPR045919">
    <property type="entry name" value="DUF6338"/>
</dbReference>
<evidence type="ECO:0000313" key="3">
    <source>
        <dbReference type="Proteomes" id="UP000266305"/>
    </source>
</evidence>
<keyword evidence="1" id="KW-0472">Membrane</keyword>
<name>A0AAX1UMS4_CERSP</name>
<dbReference type="EMBL" id="QWGP01000006">
    <property type="protein sequence ID" value="RHZ96120.1"/>
    <property type="molecule type" value="Genomic_DNA"/>
</dbReference>
<dbReference type="GeneID" id="3719791"/>
<feature type="transmembrane region" description="Helical" evidence="1">
    <location>
        <begin position="42"/>
        <end position="66"/>
    </location>
</feature>
<dbReference type="Proteomes" id="UP000266305">
    <property type="component" value="Unassembled WGS sequence"/>
</dbReference>
<sequence length="212" mass="23551">MNSLITPDNFEFFARYLLAGLIVISVRSRFVVGERPKLTEQLVEAVALSLINQLAFLFLASLWSLVPAAPVLPARGVFFLEVLVLPATLGALFGWNLSLGWNRSLLRRLSMPVQNPARRAYDFAFGKHRGPSFVIVTFTDGTVVHGLFGEESLAASDGNRGDIYLERLYHVADDGQWAEVVPPRAMLLSLEGMRSIEFLELEGERERTDDAG</sequence>
<keyword evidence="1" id="KW-0812">Transmembrane</keyword>
<evidence type="ECO:0000313" key="2">
    <source>
        <dbReference type="EMBL" id="RHZ96120.1"/>
    </source>
</evidence>
<protein>
    <submittedName>
        <fullName evidence="2">Uncharacterized protein</fullName>
    </submittedName>
</protein>
<accession>A0AAX1UMS4</accession>
<dbReference type="AlphaFoldDB" id="A0AAX1UMS4"/>